<keyword evidence="2" id="KW-1185">Reference proteome</keyword>
<name>A0ABP0T9N8_9BRYO</name>
<dbReference type="InterPro" id="IPR034571">
    <property type="entry name" value="APEM9"/>
</dbReference>
<dbReference type="EMBL" id="OZ019893">
    <property type="protein sequence ID" value="CAK9190448.1"/>
    <property type="molecule type" value="Genomic_DNA"/>
</dbReference>
<evidence type="ECO:0000313" key="1">
    <source>
        <dbReference type="EMBL" id="CAK9190448.1"/>
    </source>
</evidence>
<sequence>MEEEKQQSRIDSPCSSSLLSCTLSDSVTSDAVWAEIELAERYMVSAMFEEAATTAEATLQTLINETHTKDMTGLCAPIEERDDLERDSEEAIQEVGTSDREAMLESAGMVLLQAYHALGRVGDYFSSLRILNAQISEFPPSVLVAGVCLQISAGVLVEARAALEEFLAVWASNNTREVSSPVAGHLGKYRSAVVLSSSINGESSSRIFLTEEKFGGIAEIYVVQVLVKGFRDPKSAVEWIQHANLTQDKRMELLKKVHSTTVTASTNVATSLVASSVAAEVATGRNEPAKSDGSLESSDNCSEVKLNANRSLLRAKTSALWKSFSLPDVFFSIRMLLELAVVRLSAASSSRWGYLPTAVHNHRALTIGALMSLFLFLLLRERHYLRRFAIKSLSAIQAGVSDLWQLAFSMQINPLAAVQPLSVSRF</sequence>
<accession>A0ABP0T9N8</accession>
<reference evidence="1 2" key="1">
    <citation type="submission" date="2024-02" db="EMBL/GenBank/DDBJ databases">
        <authorList>
            <consortium name="ELIXIR-Norway"/>
            <consortium name="Elixir Norway"/>
        </authorList>
    </citation>
    <scope>NUCLEOTIDE SEQUENCE [LARGE SCALE GENOMIC DNA]</scope>
</reference>
<protein>
    <submittedName>
        <fullName evidence="1">Uncharacterized protein</fullName>
    </submittedName>
</protein>
<dbReference type="PANTHER" id="PTHR36361:SF1">
    <property type="entry name" value="PROTEIN APEM9"/>
    <property type="match status" value="1"/>
</dbReference>
<proteinExistence type="predicted"/>
<organism evidence="1 2">
    <name type="scientific">Sphagnum troendelagicum</name>
    <dbReference type="NCBI Taxonomy" id="128251"/>
    <lineage>
        <taxon>Eukaryota</taxon>
        <taxon>Viridiplantae</taxon>
        <taxon>Streptophyta</taxon>
        <taxon>Embryophyta</taxon>
        <taxon>Bryophyta</taxon>
        <taxon>Sphagnophytina</taxon>
        <taxon>Sphagnopsida</taxon>
        <taxon>Sphagnales</taxon>
        <taxon>Sphagnaceae</taxon>
        <taxon>Sphagnum</taxon>
    </lineage>
</organism>
<gene>
    <name evidence="1" type="ORF">CSSPTR1EN2_LOCUS895</name>
</gene>
<dbReference type="Proteomes" id="UP001497512">
    <property type="component" value="Chromosome 1"/>
</dbReference>
<dbReference type="PANTHER" id="PTHR36361">
    <property type="entry name" value="PROTEIN APEM9"/>
    <property type="match status" value="1"/>
</dbReference>
<evidence type="ECO:0000313" key="2">
    <source>
        <dbReference type="Proteomes" id="UP001497512"/>
    </source>
</evidence>